<evidence type="ECO:0000313" key="1">
    <source>
        <dbReference type="EMBL" id="MBA0662369.1"/>
    </source>
</evidence>
<reference evidence="1 2" key="1">
    <citation type="journal article" date="2019" name="Genome Biol. Evol.">
        <title>Insights into the evolution of the New World diploid cottons (Gossypium, subgenus Houzingenia) based on genome sequencing.</title>
        <authorList>
            <person name="Grover C.E."/>
            <person name="Arick M.A. 2nd"/>
            <person name="Thrash A."/>
            <person name="Conover J.L."/>
            <person name="Sanders W.S."/>
            <person name="Peterson D.G."/>
            <person name="Frelichowski J.E."/>
            <person name="Scheffler J.A."/>
            <person name="Scheffler B.E."/>
            <person name="Wendel J.F."/>
        </authorList>
    </citation>
    <scope>NUCLEOTIDE SEQUENCE [LARGE SCALE GENOMIC DNA]</scope>
    <source>
        <strain evidence="1">57</strain>
        <tissue evidence="1">Leaf</tissue>
    </source>
</reference>
<accession>A0A7J8VIS7</accession>
<evidence type="ECO:0000313" key="2">
    <source>
        <dbReference type="Proteomes" id="UP000593573"/>
    </source>
</evidence>
<name>A0A7J8VIS7_9ROSI</name>
<feature type="non-terminal residue" evidence="1">
    <location>
        <position position="34"/>
    </location>
</feature>
<dbReference type="AlphaFoldDB" id="A0A7J8VIS7"/>
<proteinExistence type="predicted"/>
<organism evidence="1 2">
    <name type="scientific">Gossypium klotzschianum</name>
    <dbReference type="NCBI Taxonomy" id="34286"/>
    <lineage>
        <taxon>Eukaryota</taxon>
        <taxon>Viridiplantae</taxon>
        <taxon>Streptophyta</taxon>
        <taxon>Embryophyta</taxon>
        <taxon>Tracheophyta</taxon>
        <taxon>Spermatophyta</taxon>
        <taxon>Magnoliopsida</taxon>
        <taxon>eudicotyledons</taxon>
        <taxon>Gunneridae</taxon>
        <taxon>Pentapetalae</taxon>
        <taxon>rosids</taxon>
        <taxon>malvids</taxon>
        <taxon>Malvales</taxon>
        <taxon>Malvaceae</taxon>
        <taxon>Malvoideae</taxon>
        <taxon>Gossypium</taxon>
    </lineage>
</organism>
<sequence>MIILAYMWERILAATLWVNLALLLKNVLKKRCEK</sequence>
<dbReference type="EMBL" id="JABFAB010000010">
    <property type="protein sequence ID" value="MBA0662369.1"/>
    <property type="molecule type" value="Genomic_DNA"/>
</dbReference>
<comment type="caution">
    <text evidence="1">The sequence shown here is derived from an EMBL/GenBank/DDBJ whole genome shotgun (WGS) entry which is preliminary data.</text>
</comment>
<keyword evidence="2" id="KW-1185">Reference proteome</keyword>
<gene>
    <name evidence="1" type="ORF">Goklo_006502</name>
</gene>
<protein>
    <submittedName>
        <fullName evidence="1">Uncharacterized protein</fullName>
    </submittedName>
</protein>
<dbReference type="Proteomes" id="UP000593573">
    <property type="component" value="Unassembled WGS sequence"/>
</dbReference>